<dbReference type="EMBL" id="UGPN01000002">
    <property type="protein sequence ID" value="STY60529.1"/>
    <property type="molecule type" value="Genomic_DNA"/>
</dbReference>
<dbReference type="InterPro" id="IPR024077">
    <property type="entry name" value="Neurolysin/TOP_dom2"/>
</dbReference>
<dbReference type="Gene3D" id="1.10.1370.10">
    <property type="entry name" value="Neurolysin, domain 3"/>
    <property type="match status" value="1"/>
</dbReference>
<feature type="domain" description="Peptidase M3A/M3B catalytic" evidence="8">
    <location>
        <begin position="1"/>
        <end position="110"/>
    </location>
</feature>
<keyword evidence="4 7" id="KW-0378">Hydrolase</keyword>
<sequence length="146" mass="17019">MTYCENKALREEMYRAYVTRASDQGPNAGKWDNSAVIDEILKLRHEKAQLLGFKTYSDYSLATKMAENPQQVLDFLNDLAARSKAQGKNELCDLKKFAKAHFGIEHLDLWIFRSTAKNKNRHCIRSMMKNFARISRKIAYYQAYLK</sequence>
<dbReference type="AlphaFoldDB" id="A0A378MYX6"/>
<dbReference type="Proteomes" id="UP000254802">
    <property type="component" value="Unassembled WGS sequence"/>
</dbReference>
<organism evidence="9 10">
    <name type="scientific">Mannheimia haemolytica</name>
    <name type="common">Pasteurella haemolytica</name>
    <dbReference type="NCBI Taxonomy" id="75985"/>
    <lineage>
        <taxon>Bacteria</taxon>
        <taxon>Pseudomonadati</taxon>
        <taxon>Pseudomonadota</taxon>
        <taxon>Gammaproteobacteria</taxon>
        <taxon>Pasteurellales</taxon>
        <taxon>Pasteurellaceae</taxon>
        <taxon>Mannheimia</taxon>
    </lineage>
</organism>
<evidence type="ECO:0000313" key="10">
    <source>
        <dbReference type="Proteomes" id="UP000254802"/>
    </source>
</evidence>
<proteinExistence type="inferred from homology"/>
<dbReference type="GO" id="GO:0006508">
    <property type="term" value="P:proteolysis"/>
    <property type="evidence" value="ECO:0007669"/>
    <property type="project" value="UniProtKB-KW"/>
</dbReference>
<evidence type="ECO:0000256" key="1">
    <source>
        <dbReference type="ARBA" id="ARBA00006040"/>
    </source>
</evidence>
<dbReference type="Pfam" id="PF01432">
    <property type="entry name" value="Peptidase_M3"/>
    <property type="match status" value="1"/>
</dbReference>
<keyword evidence="6 7" id="KW-0482">Metalloprotease</keyword>
<name>A0A378MYX6_MANHA</name>
<dbReference type="InterPro" id="IPR045090">
    <property type="entry name" value="Pept_M3A_M3B"/>
</dbReference>
<dbReference type="PANTHER" id="PTHR11804:SF84">
    <property type="entry name" value="SACCHAROLYSIN"/>
    <property type="match status" value="1"/>
</dbReference>
<dbReference type="PANTHER" id="PTHR11804">
    <property type="entry name" value="PROTEASE M3 THIMET OLIGOPEPTIDASE-RELATED"/>
    <property type="match status" value="1"/>
</dbReference>
<reference evidence="9 10" key="1">
    <citation type="submission" date="2018-06" db="EMBL/GenBank/DDBJ databases">
        <authorList>
            <consortium name="Pathogen Informatics"/>
            <person name="Doyle S."/>
        </authorList>
    </citation>
    <scope>NUCLEOTIDE SEQUENCE [LARGE SCALE GENOMIC DNA]</scope>
    <source>
        <strain evidence="9 10">NCTC10638</strain>
    </source>
</reference>
<protein>
    <submittedName>
        <fullName evidence="9">Oligopeptidase A</fullName>
        <ecNumber evidence="9">3.4.24.70</ecNumber>
    </submittedName>
</protein>
<dbReference type="SUPFAM" id="SSF55486">
    <property type="entry name" value="Metalloproteases ('zincins'), catalytic domain"/>
    <property type="match status" value="1"/>
</dbReference>
<evidence type="ECO:0000256" key="2">
    <source>
        <dbReference type="ARBA" id="ARBA00022670"/>
    </source>
</evidence>
<evidence type="ECO:0000313" key="9">
    <source>
        <dbReference type="EMBL" id="STY60529.1"/>
    </source>
</evidence>
<evidence type="ECO:0000256" key="6">
    <source>
        <dbReference type="ARBA" id="ARBA00023049"/>
    </source>
</evidence>
<keyword evidence="3 7" id="KW-0479">Metal-binding</keyword>
<keyword evidence="2 7" id="KW-0645">Protease</keyword>
<comment type="cofactor">
    <cofactor evidence="7">
        <name>Zn(2+)</name>
        <dbReference type="ChEBI" id="CHEBI:29105"/>
    </cofactor>
    <text evidence="7">Binds 1 zinc ion.</text>
</comment>
<evidence type="ECO:0000256" key="3">
    <source>
        <dbReference type="ARBA" id="ARBA00022723"/>
    </source>
</evidence>
<gene>
    <name evidence="9" type="primary">prlC_2</name>
    <name evidence="9" type="ORF">NCTC10638_01734</name>
</gene>
<evidence type="ECO:0000256" key="7">
    <source>
        <dbReference type="RuleBase" id="RU003435"/>
    </source>
</evidence>
<evidence type="ECO:0000256" key="4">
    <source>
        <dbReference type="ARBA" id="ARBA00022801"/>
    </source>
</evidence>
<dbReference type="InterPro" id="IPR001567">
    <property type="entry name" value="Pept_M3A_M3B_dom"/>
</dbReference>
<evidence type="ECO:0000256" key="5">
    <source>
        <dbReference type="ARBA" id="ARBA00022833"/>
    </source>
</evidence>
<dbReference type="GO" id="GO:0004222">
    <property type="term" value="F:metalloendopeptidase activity"/>
    <property type="evidence" value="ECO:0007669"/>
    <property type="project" value="UniProtKB-EC"/>
</dbReference>
<dbReference type="GO" id="GO:0006518">
    <property type="term" value="P:peptide metabolic process"/>
    <property type="evidence" value="ECO:0007669"/>
    <property type="project" value="TreeGrafter"/>
</dbReference>
<keyword evidence="5 7" id="KW-0862">Zinc</keyword>
<evidence type="ECO:0000259" key="8">
    <source>
        <dbReference type="Pfam" id="PF01432"/>
    </source>
</evidence>
<comment type="similarity">
    <text evidence="1 7">Belongs to the peptidase M3 family.</text>
</comment>
<dbReference type="GO" id="GO:0046872">
    <property type="term" value="F:metal ion binding"/>
    <property type="evidence" value="ECO:0007669"/>
    <property type="project" value="UniProtKB-UniRule"/>
</dbReference>
<accession>A0A378MYX6</accession>
<dbReference type="EC" id="3.4.24.70" evidence="9"/>